<dbReference type="PANTHER" id="PTHR45348">
    <property type="entry name" value="HYPOTHETICAL OXIDOREDUCTASE (EUROFUNG)"/>
    <property type="match status" value="1"/>
</dbReference>
<dbReference type="CDD" id="cd08249">
    <property type="entry name" value="enoyl_reductase_like"/>
    <property type="match status" value="1"/>
</dbReference>
<name>A0AAD7JCM0_9AGAR</name>
<dbReference type="Proteomes" id="UP001215280">
    <property type="component" value="Unassembled WGS sequence"/>
</dbReference>
<dbReference type="InterPro" id="IPR036291">
    <property type="entry name" value="NAD(P)-bd_dom_sf"/>
</dbReference>
<dbReference type="Gene3D" id="3.90.180.10">
    <property type="entry name" value="Medium-chain alcohol dehydrogenases, catalytic domain"/>
    <property type="match status" value="1"/>
</dbReference>
<organism evidence="2 3">
    <name type="scientific">Mycena maculata</name>
    <dbReference type="NCBI Taxonomy" id="230809"/>
    <lineage>
        <taxon>Eukaryota</taxon>
        <taxon>Fungi</taxon>
        <taxon>Dikarya</taxon>
        <taxon>Basidiomycota</taxon>
        <taxon>Agaricomycotina</taxon>
        <taxon>Agaricomycetes</taxon>
        <taxon>Agaricomycetidae</taxon>
        <taxon>Agaricales</taxon>
        <taxon>Marasmiineae</taxon>
        <taxon>Mycenaceae</taxon>
        <taxon>Mycena</taxon>
    </lineage>
</organism>
<reference evidence="2" key="1">
    <citation type="submission" date="2023-03" db="EMBL/GenBank/DDBJ databases">
        <title>Massive genome expansion in bonnet fungi (Mycena s.s.) driven by repeated elements and novel gene families across ecological guilds.</title>
        <authorList>
            <consortium name="Lawrence Berkeley National Laboratory"/>
            <person name="Harder C.B."/>
            <person name="Miyauchi S."/>
            <person name="Viragh M."/>
            <person name="Kuo A."/>
            <person name="Thoen E."/>
            <person name="Andreopoulos B."/>
            <person name="Lu D."/>
            <person name="Skrede I."/>
            <person name="Drula E."/>
            <person name="Henrissat B."/>
            <person name="Morin E."/>
            <person name="Kohler A."/>
            <person name="Barry K."/>
            <person name="LaButti K."/>
            <person name="Morin E."/>
            <person name="Salamov A."/>
            <person name="Lipzen A."/>
            <person name="Mereny Z."/>
            <person name="Hegedus B."/>
            <person name="Baldrian P."/>
            <person name="Stursova M."/>
            <person name="Weitz H."/>
            <person name="Taylor A."/>
            <person name="Grigoriev I.V."/>
            <person name="Nagy L.G."/>
            <person name="Martin F."/>
            <person name="Kauserud H."/>
        </authorList>
    </citation>
    <scope>NUCLEOTIDE SEQUENCE</scope>
    <source>
        <strain evidence="2">CBHHK188m</strain>
    </source>
</reference>
<dbReference type="InterPro" id="IPR013149">
    <property type="entry name" value="ADH-like_C"/>
</dbReference>
<comment type="caution">
    <text evidence="2">The sequence shown here is derived from an EMBL/GenBank/DDBJ whole genome shotgun (WGS) entry which is preliminary data.</text>
</comment>
<dbReference type="Gene3D" id="3.40.50.720">
    <property type="entry name" value="NAD(P)-binding Rossmann-like Domain"/>
    <property type="match status" value="1"/>
</dbReference>
<dbReference type="InterPro" id="IPR047122">
    <property type="entry name" value="Trans-enoyl_RdTase-like"/>
</dbReference>
<dbReference type="InterPro" id="IPR011032">
    <property type="entry name" value="GroES-like_sf"/>
</dbReference>
<sequence length="386" mass="41231">MKQATKALLAALLAVFVGFLLQISTRRSSPMSFVPNYPATGVALQITEPKQKTALTLARVDIPQVLDGQEVLIKNGAAAQNPVDAKQVDGGSITTFPWTNGGDVAGEVIAIGKDVQNIKVGDRVASFLSRKTARHSGYQEFSIGNAPQTFKIPKYLGYEEASSIPLAFSTAVGAVFSDLKVPIPPAGSALPLPPNHEVPVLVWGGSSSVGAYAIQVLHLSGYKVVTTVSPSNNEYVKSLGADIVVDYHDEEKAVEEIKKATDGKLSLVVDAISENHSTELAVKAFGPDGGIITTVLSVDDSVKQGRTDISIVSSGARIVFQNPKYLDAFRFLEETLEAKLFKPNKIEVLPKGLLSVDDGWNRQRAHKISGVKLVYRIADTPGLVDV</sequence>
<dbReference type="SUPFAM" id="SSF50129">
    <property type="entry name" value="GroES-like"/>
    <property type="match status" value="1"/>
</dbReference>
<evidence type="ECO:0000313" key="3">
    <source>
        <dbReference type="Proteomes" id="UP001215280"/>
    </source>
</evidence>
<feature type="domain" description="Enoyl reductase (ER)" evidence="1">
    <location>
        <begin position="52"/>
        <end position="336"/>
    </location>
</feature>
<accession>A0AAD7JCM0</accession>
<dbReference type="EMBL" id="JARJLG010000044">
    <property type="protein sequence ID" value="KAJ7762057.1"/>
    <property type="molecule type" value="Genomic_DNA"/>
</dbReference>
<dbReference type="SUPFAM" id="SSF51735">
    <property type="entry name" value="NAD(P)-binding Rossmann-fold domains"/>
    <property type="match status" value="1"/>
</dbReference>
<dbReference type="InterPro" id="IPR013154">
    <property type="entry name" value="ADH-like_N"/>
</dbReference>
<protein>
    <submittedName>
        <fullName evidence="2">GroES-like protein</fullName>
    </submittedName>
</protein>
<dbReference type="Pfam" id="PF00107">
    <property type="entry name" value="ADH_zinc_N"/>
    <property type="match status" value="1"/>
</dbReference>
<dbReference type="AlphaFoldDB" id="A0AAD7JCM0"/>
<dbReference type="InterPro" id="IPR020843">
    <property type="entry name" value="ER"/>
</dbReference>
<dbReference type="PANTHER" id="PTHR45348:SF2">
    <property type="entry name" value="ZINC-TYPE ALCOHOL DEHYDROGENASE-LIKE PROTEIN C2E1P3.01"/>
    <property type="match status" value="1"/>
</dbReference>
<keyword evidence="3" id="KW-1185">Reference proteome</keyword>
<evidence type="ECO:0000313" key="2">
    <source>
        <dbReference type="EMBL" id="KAJ7762057.1"/>
    </source>
</evidence>
<evidence type="ECO:0000259" key="1">
    <source>
        <dbReference type="SMART" id="SM00829"/>
    </source>
</evidence>
<dbReference type="GO" id="GO:0016651">
    <property type="term" value="F:oxidoreductase activity, acting on NAD(P)H"/>
    <property type="evidence" value="ECO:0007669"/>
    <property type="project" value="InterPro"/>
</dbReference>
<gene>
    <name evidence="2" type="ORF">DFH07DRAFT_815121</name>
</gene>
<dbReference type="Pfam" id="PF08240">
    <property type="entry name" value="ADH_N"/>
    <property type="match status" value="1"/>
</dbReference>
<dbReference type="SMART" id="SM00829">
    <property type="entry name" value="PKS_ER"/>
    <property type="match status" value="1"/>
</dbReference>
<proteinExistence type="predicted"/>